<evidence type="ECO:0000256" key="2">
    <source>
        <dbReference type="ARBA" id="ARBA00022801"/>
    </source>
</evidence>
<dbReference type="InterPro" id="IPR032466">
    <property type="entry name" value="Metal_Hydrolase"/>
</dbReference>
<reference evidence="7 8" key="1">
    <citation type="submission" date="2018-08" db="EMBL/GenBank/DDBJ databases">
        <title>The reduced genetic potential of extracellular carbohydrate catabolism in Euzebyella marina RN62, a Flavobacteriia bacterium isolated from the hadal water.</title>
        <authorList>
            <person name="Xue C."/>
        </authorList>
    </citation>
    <scope>NUCLEOTIDE SEQUENCE [LARGE SCALE GENOMIC DNA]</scope>
    <source>
        <strain evidence="7 8">RN62</strain>
    </source>
</reference>
<evidence type="ECO:0000256" key="4">
    <source>
        <dbReference type="PIRSR" id="PIRSR601559-51"/>
    </source>
</evidence>
<feature type="binding site" description="via carbamate group" evidence="4">
    <location>
        <position position="162"/>
    </location>
    <ligand>
        <name>Zn(2+)</name>
        <dbReference type="ChEBI" id="CHEBI:29105"/>
        <label>2</label>
    </ligand>
</feature>
<accession>A0A3G2L9Q3</accession>
<dbReference type="Proteomes" id="UP000276309">
    <property type="component" value="Chromosome"/>
</dbReference>
<organism evidence="7 8">
    <name type="scientific">Euzebyella marina</name>
    <dbReference type="NCBI Taxonomy" id="1761453"/>
    <lineage>
        <taxon>Bacteria</taxon>
        <taxon>Pseudomonadati</taxon>
        <taxon>Bacteroidota</taxon>
        <taxon>Flavobacteriia</taxon>
        <taxon>Flavobacteriales</taxon>
        <taxon>Flavobacteriaceae</taxon>
        <taxon>Euzebyella</taxon>
    </lineage>
</organism>
<dbReference type="PANTHER" id="PTHR10819:SF3">
    <property type="entry name" value="PHOSPHOTRIESTERASE-RELATED PROTEIN"/>
    <property type="match status" value="1"/>
</dbReference>
<dbReference type="OrthoDB" id="105927at2"/>
<dbReference type="SUPFAM" id="SSF51556">
    <property type="entry name" value="Metallo-dependent hydrolases"/>
    <property type="match status" value="1"/>
</dbReference>
<comment type="similarity">
    <text evidence="5">Belongs to the metallo-dependent hydrolases superfamily. Phosphotriesterase family.</text>
</comment>
<feature type="binding site" evidence="4">
    <location>
        <position position="278"/>
    </location>
    <ligand>
        <name>Zn(2+)</name>
        <dbReference type="ChEBI" id="CHEBI:29105"/>
        <label>1</label>
    </ligand>
</feature>
<dbReference type="PROSITE" id="PS51347">
    <property type="entry name" value="PHOSPHOTRIESTERASE_2"/>
    <property type="match status" value="1"/>
</dbReference>
<dbReference type="PANTHER" id="PTHR10819">
    <property type="entry name" value="PHOSPHOTRIESTERASE-RELATED"/>
    <property type="match status" value="1"/>
</dbReference>
<feature type="binding site" evidence="4">
    <location>
        <position position="47"/>
    </location>
    <ligand>
        <name>Zn(2+)</name>
        <dbReference type="ChEBI" id="CHEBI:29105"/>
        <label>1</label>
    </ligand>
</feature>
<feature type="binding site" description="via carbamate group" evidence="4">
    <location>
        <position position="162"/>
    </location>
    <ligand>
        <name>Zn(2+)</name>
        <dbReference type="ChEBI" id="CHEBI:29105"/>
        <label>1</label>
    </ligand>
</feature>
<dbReference type="KEGG" id="emar:D1013_17050"/>
<protein>
    <submittedName>
        <fullName evidence="7">Phosphotriesterase</fullName>
    </submittedName>
</protein>
<dbReference type="Pfam" id="PF02126">
    <property type="entry name" value="PTE"/>
    <property type="match status" value="1"/>
</dbReference>
<proteinExistence type="inferred from homology"/>
<feature type="binding site" evidence="4">
    <location>
        <position position="224"/>
    </location>
    <ligand>
        <name>Zn(2+)</name>
        <dbReference type="ChEBI" id="CHEBI:29105"/>
        <label>2</label>
    </ligand>
</feature>
<dbReference type="AlphaFoldDB" id="A0A3G2L9Q3"/>
<dbReference type="GO" id="GO:0008270">
    <property type="term" value="F:zinc ion binding"/>
    <property type="evidence" value="ECO:0007669"/>
    <property type="project" value="InterPro"/>
</dbReference>
<evidence type="ECO:0000313" key="7">
    <source>
        <dbReference type="EMBL" id="AYN68964.1"/>
    </source>
</evidence>
<feature type="signal peptide" evidence="6">
    <location>
        <begin position="1"/>
        <end position="22"/>
    </location>
</feature>
<evidence type="ECO:0000256" key="6">
    <source>
        <dbReference type="SAM" id="SignalP"/>
    </source>
</evidence>
<keyword evidence="8" id="KW-1185">Reference proteome</keyword>
<feature type="binding site" evidence="4">
    <location>
        <position position="195"/>
    </location>
    <ligand>
        <name>Zn(2+)</name>
        <dbReference type="ChEBI" id="CHEBI:29105"/>
        <label>2</label>
    </ligand>
</feature>
<evidence type="ECO:0000313" key="8">
    <source>
        <dbReference type="Proteomes" id="UP000276309"/>
    </source>
</evidence>
<evidence type="ECO:0000256" key="3">
    <source>
        <dbReference type="PIRSR" id="PIRSR601559-50"/>
    </source>
</evidence>
<dbReference type="GO" id="GO:0016787">
    <property type="term" value="F:hydrolase activity"/>
    <property type="evidence" value="ECO:0007669"/>
    <property type="project" value="UniProtKB-KW"/>
</dbReference>
<gene>
    <name evidence="7" type="ORF">D1013_17050</name>
</gene>
<evidence type="ECO:0000256" key="5">
    <source>
        <dbReference type="PROSITE-ProRule" id="PRU00679"/>
    </source>
</evidence>
<feature type="modified residue" description="N6-carboxylysine" evidence="3 5">
    <location>
        <position position="162"/>
    </location>
</feature>
<sequence length="332" mass="37289">MKTNIAWCFLFGIMVCPSVLHSQNDSIATVRGTISTNDLSLSLTHEHIMSNYGVSMDSTAFYDEKALFEQVVPYLKSLRQQGVRSVFDCTTAYFGRRVDLLEEISKRTDIHIIANTGFYGSANDRYIPQLAYEQPVEEIAQIWTNEFEEGIDGTKIKPGFIKLAFDSGSPSTIDLKLVEAGILTHLETGLTMAIHTGENRDAAQKTLSLLNKHQVSPSAWVWVHANKQEDNEMLFEMARLGTWISLDGVNPSNYKDYVDRLQKFKNDGLLKKVLLSHDGNGFPAGGAIRSFDAITQFLIPELKTEGFTENEIEQLTIENPKKAFTPVIRRSE</sequence>
<keyword evidence="6" id="KW-0732">Signal</keyword>
<feature type="binding site" evidence="4">
    <location>
        <position position="45"/>
    </location>
    <ligand>
        <name>Zn(2+)</name>
        <dbReference type="ChEBI" id="CHEBI:29105"/>
        <label>1</label>
    </ligand>
</feature>
<dbReference type="RefSeq" id="WP_121849975.1">
    <property type="nucleotide sequence ID" value="NZ_CP032050.1"/>
</dbReference>
<name>A0A3G2L9Q3_9FLAO</name>
<keyword evidence="2" id="KW-0378">Hydrolase</keyword>
<dbReference type="InterPro" id="IPR001559">
    <property type="entry name" value="Phosphotriesterase"/>
</dbReference>
<feature type="chain" id="PRO_5018039962" evidence="6">
    <location>
        <begin position="23"/>
        <end position="332"/>
    </location>
</feature>
<evidence type="ECO:0000256" key="1">
    <source>
        <dbReference type="ARBA" id="ARBA00022723"/>
    </source>
</evidence>
<dbReference type="Gene3D" id="3.20.20.140">
    <property type="entry name" value="Metal-dependent hydrolases"/>
    <property type="match status" value="1"/>
</dbReference>
<dbReference type="EMBL" id="CP032050">
    <property type="protein sequence ID" value="AYN68964.1"/>
    <property type="molecule type" value="Genomic_DNA"/>
</dbReference>
<keyword evidence="1 4" id="KW-0479">Metal-binding</keyword>
<comment type="cofactor">
    <cofactor evidence="4">
        <name>a divalent metal cation</name>
        <dbReference type="ChEBI" id="CHEBI:60240"/>
    </cofactor>
    <text evidence="4">Binds 2 divalent metal cations per subunit.</text>
</comment>